<sequence length="388" mass="46079">MRKNNYLLIISFLVIIFTVPIIGILKPDNKFSMVENRELQSFPILKKNKIEDFIKELDNYFVDQFPCRDRLVNIYTKIQLIGKNIEARNVLIVDDWLFTKDYNINMNSIEELANSIEKAVNKDKDINFYYIIFPNKTAMLADLYPKYIDGSISKSNNKLLNQRLEDIEGLNIINVLDTMLNEDSLEKRKKYYYKTDFHWNGEGAFRAFELVINHIEGDEVLKEAKNRIRRIDYKNKYFKGDLERRFSGNIKNKDIPIINEVIDAKDLVYYTSIDDTKQVDRKEIIAPKINKKAVNYNDIYTYNLSCIRIINKNAITDKNALVFKDSYFNAMVDPMSTIFSELIIIDPRFYKEDYSYNEIIEKKDLDYIFFCYHQSNIDKNLVQFLQQY</sequence>
<dbReference type="Proteomes" id="UP000294567">
    <property type="component" value="Unassembled WGS sequence"/>
</dbReference>
<proteinExistence type="predicted"/>
<name>A0A4R3KTB2_9FIRM</name>
<evidence type="ECO:0000256" key="6">
    <source>
        <dbReference type="ARBA" id="ARBA00022841"/>
    </source>
</evidence>
<keyword evidence="5" id="KW-0574">Periplasm</keyword>
<dbReference type="OrthoDB" id="175771at2"/>
<dbReference type="GO" id="GO:0042121">
    <property type="term" value="P:alginic acid biosynthetic process"/>
    <property type="evidence" value="ECO:0007669"/>
    <property type="project" value="UniProtKB-UniPathway"/>
</dbReference>
<feature type="transmembrane region" description="Helical" evidence="7">
    <location>
        <begin position="6"/>
        <end position="25"/>
    </location>
</feature>
<evidence type="ECO:0000256" key="2">
    <source>
        <dbReference type="ARBA" id="ARBA00005182"/>
    </source>
</evidence>
<keyword evidence="4" id="KW-0732">Signal</keyword>
<evidence type="ECO:0000259" key="8">
    <source>
        <dbReference type="Pfam" id="PF16822"/>
    </source>
</evidence>
<dbReference type="RefSeq" id="WP_158280049.1">
    <property type="nucleotide sequence ID" value="NZ_CP068564.1"/>
</dbReference>
<accession>A0A4R3KTB2</accession>
<dbReference type="GO" id="GO:0042597">
    <property type="term" value="C:periplasmic space"/>
    <property type="evidence" value="ECO:0007669"/>
    <property type="project" value="UniProtKB-SubCell"/>
</dbReference>
<dbReference type="Pfam" id="PF16822">
    <property type="entry name" value="ALGX"/>
    <property type="match status" value="1"/>
</dbReference>
<reference evidence="9 10" key="1">
    <citation type="submission" date="2019-03" db="EMBL/GenBank/DDBJ databases">
        <title>Genomic Encyclopedia of Type Strains, Phase IV (KMG-IV): sequencing the most valuable type-strain genomes for metagenomic binning, comparative biology and taxonomic classification.</title>
        <authorList>
            <person name="Goeker M."/>
        </authorList>
    </citation>
    <scope>NUCLEOTIDE SEQUENCE [LARGE SCALE GENOMIC DNA]</scope>
    <source>
        <strain evidence="9 10">DSM 26752</strain>
    </source>
</reference>
<protein>
    <submittedName>
        <fullName evidence="9">Acetyltransferase AlgX (SGNH hydrolase-like protein)</fullName>
    </submittedName>
</protein>
<evidence type="ECO:0000256" key="5">
    <source>
        <dbReference type="ARBA" id="ARBA00022764"/>
    </source>
</evidence>
<dbReference type="AlphaFoldDB" id="A0A4R3KTB2"/>
<keyword evidence="9" id="KW-0378">Hydrolase</keyword>
<gene>
    <name evidence="9" type="ORF">EDD65_11136</name>
</gene>
<evidence type="ECO:0000256" key="1">
    <source>
        <dbReference type="ARBA" id="ARBA00004418"/>
    </source>
</evidence>
<evidence type="ECO:0000256" key="7">
    <source>
        <dbReference type="SAM" id="Phobius"/>
    </source>
</evidence>
<dbReference type="GO" id="GO:0016740">
    <property type="term" value="F:transferase activity"/>
    <property type="evidence" value="ECO:0007669"/>
    <property type="project" value="UniProtKB-KW"/>
</dbReference>
<keyword evidence="7" id="KW-1133">Transmembrane helix</keyword>
<dbReference type="InterPro" id="IPR031811">
    <property type="entry name" value="ALGX/ALGJ_SGNH-like"/>
</dbReference>
<comment type="subcellular location">
    <subcellularLocation>
        <location evidence="1">Periplasm</location>
    </subcellularLocation>
</comment>
<dbReference type="UniPathway" id="UPA00286"/>
<feature type="domain" description="AlgX/AlgJ SGNH hydrolase-like" evidence="8">
    <location>
        <begin position="94"/>
        <end position="246"/>
    </location>
</feature>
<keyword evidence="6" id="KW-0016">Alginate biosynthesis</keyword>
<evidence type="ECO:0000313" key="10">
    <source>
        <dbReference type="Proteomes" id="UP000294567"/>
    </source>
</evidence>
<keyword evidence="3 9" id="KW-0808">Transferase</keyword>
<organism evidence="9 10">
    <name type="scientific">Keratinibaculum paraultunense</name>
    <dbReference type="NCBI Taxonomy" id="1278232"/>
    <lineage>
        <taxon>Bacteria</taxon>
        <taxon>Bacillati</taxon>
        <taxon>Bacillota</taxon>
        <taxon>Tissierellia</taxon>
        <taxon>Tissierellales</taxon>
        <taxon>Tepidimicrobiaceae</taxon>
        <taxon>Keratinibaculum</taxon>
    </lineage>
</organism>
<evidence type="ECO:0000256" key="4">
    <source>
        <dbReference type="ARBA" id="ARBA00022729"/>
    </source>
</evidence>
<dbReference type="GO" id="GO:0016787">
    <property type="term" value="F:hydrolase activity"/>
    <property type="evidence" value="ECO:0007669"/>
    <property type="project" value="UniProtKB-KW"/>
</dbReference>
<evidence type="ECO:0000256" key="3">
    <source>
        <dbReference type="ARBA" id="ARBA00022679"/>
    </source>
</evidence>
<comment type="pathway">
    <text evidence="2">Glycan biosynthesis; alginate biosynthesis.</text>
</comment>
<evidence type="ECO:0000313" key="9">
    <source>
        <dbReference type="EMBL" id="TCS87473.1"/>
    </source>
</evidence>
<dbReference type="EMBL" id="SMAE01000011">
    <property type="protein sequence ID" value="TCS87473.1"/>
    <property type="molecule type" value="Genomic_DNA"/>
</dbReference>
<keyword evidence="7" id="KW-0472">Membrane</keyword>
<keyword evidence="10" id="KW-1185">Reference proteome</keyword>
<keyword evidence="7" id="KW-0812">Transmembrane</keyword>
<comment type="caution">
    <text evidence="9">The sequence shown here is derived from an EMBL/GenBank/DDBJ whole genome shotgun (WGS) entry which is preliminary data.</text>
</comment>